<dbReference type="PROSITE" id="PS00041">
    <property type="entry name" value="HTH_ARAC_FAMILY_1"/>
    <property type="match status" value="1"/>
</dbReference>
<sequence>MTQRTLTHHDVLPPGTSIHLTRALLTPARPKALHTHDFTELFWVQNGTLRHHLPSGVETLTEGALILLRPGQPHALQGRGDAALAVSIAIHPDLVQSLDARLPSLPFWLAEHGPARTHRDSRQLVTLNHAAGLLERGPCDSLAAEAFLLPLLADLIQHETGLPADAPTWLHCACAMAHDPAIYRGGAATFVAATGQSHPHVSRSMRRWLGQSPTQYVNRIRMTQAARALTSDSEPMAEVAAAVGIANLSHFHKLFRSHHGVTPLHYRQQFQRDVVQPSA</sequence>
<keyword evidence="6" id="KW-1185">Reference proteome</keyword>
<dbReference type="Pfam" id="PF12833">
    <property type="entry name" value="HTH_18"/>
    <property type="match status" value="1"/>
</dbReference>
<reference evidence="5 6" key="1">
    <citation type="submission" date="2016-10" db="EMBL/GenBank/DDBJ databases">
        <authorList>
            <person name="de Groot N.N."/>
        </authorList>
    </citation>
    <scope>NUCLEOTIDE SEQUENCE [LARGE SCALE GENOMIC DNA]</scope>
    <source>
        <strain evidence="5 6">DSM 16199</strain>
    </source>
</reference>
<dbReference type="SMART" id="SM00342">
    <property type="entry name" value="HTH_ARAC"/>
    <property type="match status" value="1"/>
</dbReference>
<keyword evidence="1" id="KW-0805">Transcription regulation</keyword>
<evidence type="ECO:0000256" key="1">
    <source>
        <dbReference type="ARBA" id="ARBA00023015"/>
    </source>
</evidence>
<dbReference type="InterPro" id="IPR018060">
    <property type="entry name" value="HTH_AraC"/>
</dbReference>
<dbReference type="OrthoDB" id="252470at2"/>
<dbReference type="SUPFAM" id="SSF46689">
    <property type="entry name" value="Homeodomain-like"/>
    <property type="match status" value="1"/>
</dbReference>
<dbReference type="InterPro" id="IPR014710">
    <property type="entry name" value="RmlC-like_jellyroll"/>
</dbReference>
<dbReference type="InterPro" id="IPR018062">
    <property type="entry name" value="HTH_AraC-typ_CS"/>
</dbReference>
<dbReference type="PROSITE" id="PS01124">
    <property type="entry name" value="HTH_ARAC_FAMILY_2"/>
    <property type="match status" value="1"/>
</dbReference>
<protein>
    <submittedName>
        <fullName evidence="5">Transcriptional regulator, AraC family</fullName>
    </submittedName>
</protein>
<dbReference type="InterPro" id="IPR003313">
    <property type="entry name" value="AraC-bd"/>
</dbReference>
<organism evidence="5 6">
    <name type="scientific">Loktanella salsilacus</name>
    <dbReference type="NCBI Taxonomy" id="195913"/>
    <lineage>
        <taxon>Bacteria</taxon>
        <taxon>Pseudomonadati</taxon>
        <taxon>Pseudomonadota</taxon>
        <taxon>Alphaproteobacteria</taxon>
        <taxon>Rhodobacterales</taxon>
        <taxon>Roseobacteraceae</taxon>
        <taxon>Loktanella</taxon>
    </lineage>
</organism>
<dbReference type="GO" id="GO:0043565">
    <property type="term" value="F:sequence-specific DNA binding"/>
    <property type="evidence" value="ECO:0007669"/>
    <property type="project" value="InterPro"/>
</dbReference>
<evidence type="ECO:0000256" key="3">
    <source>
        <dbReference type="ARBA" id="ARBA00023163"/>
    </source>
</evidence>
<evidence type="ECO:0000256" key="2">
    <source>
        <dbReference type="ARBA" id="ARBA00023125"/>
    </source>
</evidence>
<dbReference type="GO" id="GO:0003700">
    <property type="term" value="F:DNA-binding transcription factor activity"/>
    <property type="evidence" value="ECO:0007669"/>
    <property type="project" value="InterPro"/>
</dbReference>
<dbReference type="Pfam" id="PF02311">
    <property type="entry name" value="AraC_binding"/>
    <property type="match status" value="1"/>
</dbReference>
<keyword evidence="3" id="KW-0804">Transcription</keyword>
<keyword evidence="2" id="KW-0238">DNA-binding</keyword>
<evidence type="ECO:0000313" key="6">
    <source>
        <dbReference type="Proteomes" id="UP000199550"/>
    </source>
</evidence>
<dbReference type="EMBL" id="FOTF01000004">
    <property type="protein sequence ID" value="SFK92876.1"/>
    <property type="molecule type" value="Genomic_DNA"/>
</dbReference>
<evidence type="ECO:0000259" key="4">
    <source>
        <dbReference type="PROSITE" id="PS01124"/>
    </source>
</evidence>
<dbReference type="InterPro" id="IPR050204">
    <property type="entry name" value="AraC_XylS_family_regulators"/>
</dbReference>
<dbReference type="Proteomes" id="UP000199550">
    <property type="component" value="Unassembled WGS sequence"/>
</dbReference>
<dbReference type="InterPro" id="IPR011051">
    <property type="entry name" value="RmlC_Cupin_sf"/>
</dbReference>
<accession>A0A1I4DLG6</accession>
<gene>
    <name evidence="5" type="ORF">SAMN04488004_104153</name>
</gene>
<dbReference type="STRING" id="195913.SAMN04488004_104153"/>
<dbReference type="Gene3D" id="1.10.10.60">
    <property type="entry name" value="Homeodomain-like"/>
    <property type="match status" value="1"/>
</dbReference>
<dbReference type="PANTHER" id="PTHR46796">
    <property type="entry name" value="HTH-TYPE TRANSCRIPTIONAL ACTIVATOR RHAS-RELATED"/>
    <property type="match status" value="1"/>
</dbReference>
<dbReference type="SUPFAM" id="SSF51182">
    <property type="entry name" value="RmlC-like cupins"/>
    <property type="match status" value="1"/>
</dbReference>
<dbReference type="AlphaFoldDB" id="A0A1I4DLG6"/>
<feature type="domain" description="HTH araC/xylS-type" evidence="4">
    <location>
        <begin position="197"/>
        <end position="269"/>
    </location>
</feature>
<evidence type="ECO:0000313" key="5">
    <source>
        <dbReference type="EMBL" id="SFK92876.1"/>
    </source>
</evidence>
<name>A0A1I4DLG6_9RHOB</name>
<dbReference type="Gene3D" id="2.60.120.10">
    <property type="entry name" value="Jelly Rolls"/>
    <property type="match status" value="1"/>
</dbReference>
<dbReference type="InterPro" id="IPR009057">
    <property type="entry name" value="Homeodomain-like_sf"/>
</dbReference>
<proteinExistence type="predicted"/>